<organism evidence="2 3">
    <name type="scientific">Chondromyces crocatus</name>
    <dbReference type="NCBI Taxonomy" id="52"/>
    <lineage>
        <taxon>Bacteria</taxon>
        <taxon>Pseudomonadati</taxon>
        <taxon>Myxococcota</taxon>
        <taxon>Polyangia</taxon>
        <taxon>Polyangiales</taxon>
        <taxon>Polyangiaceae</taxon>
        <taxon>Chondromyces</taxon>
    </lineage>
</organism>
<feature type="region of interest" description="Disordered" evidence="1">
    <location>
        <begin position="1"/>
        <end position="118"/>
    </location>
</feature>
<protein>
    <submittedName>
        <fullName evidence="2">Uncharacterized protein</fullName>
    </submittedName>
</protein>
<dbReference type="AlphaFoldDB" id="A0A0K1EPW1"/>
<gene>
    <name evidence="2" type="ORF">CMC5_071930</name>
</gene>
<evidence type="ECO:0000313" key="2">
    <source>
        <dbReference type="EMBL" id="AKT42965.1"/>
    </source>
</evidence>
<keyword evidence="3" id="KW-1185">Reference proteome</keyword>
<reference evidence="2 3" key="1">
    <citation type="submission" date="2015-07" db="EMBL/GenBank/DDBJ databases">
        <title>Genome analysis of myxobacterium Chondromyces crocatus Cm c5 reveals a high potential for natural compound synthesis and the genetic basis for the loss of fruiting body formation.</title>
        <authorList>
            <person name="Zaburannyi N."/>
            <person name="Bunk B."/>
            <person name="Maier J."/>
            <person name="Overmann J."/>
            <person name="Mueller R."/>
        </authorList>
    </citation>
    <scope>NUCLEOTIDE SEQUENCE [LARGE SCALE GENOMIC DNA]</scope>
    <source>
        <strain evidence="2 3">Cm c5</strain>
    </source>
</reference>
<dbReference type="RefSeq" id="WP_050434511.1">
    <property type="nucleotide sequence ID" value="NZ_CP012159.1"/>
</dbReference>
<dbReference type="KEGG" id="ccro:CMC5_071930"/>
<dbReference type="Proteomes" id="UP000067626">
    <property type="component" value="Chromosome"/>
</dbReference>
<feature type="compositionally biased region" description="Basic and acidic residues" evidence="1">
    <location>
        <begin position="86"/>
        <end position="118"/>
    </location>
</feature>
<feature type="compositionally biased region" description="Basic and acidic residues" evidence="1">
    <location>
        <begin position="57"/>
        <end position="72"/>
    </location>
</feature>
<dbReference type="OrthoDB" id="9917203at2"/>
<name>A0A0K1EPW1_CHOCO</name>
<proteinExistence type="predicted"/>
<accession>A0A0K1EPW1</accession>
<evidence type="ECO:0000313" key="3">
    <source>
        <dbReference type="Proteomes" id="UP000067626"/>
    </source>
</evidence>
<dbReference type="EMBL" id="CP012159">
    <property type="protein sequence ID" value="AKT42965.1"/>
    <property type="molecule type" value="Genomic_DNA"/>
</dbReference>
<sequence>MASTAKKLTRGSGQHSRDLEPEEQPPPAPRLVEGEEALRVAQSLRPEEREDEPESVPEERRGLEERRVDTRLEGLSGMGAVLGEISEDKDQLGHVERQGLRREEQAQIERLLDPDELH</sequence>
<dbReference type="STRING" id="52.CMC5_071930"/>
<evidence type="ECO:0000256" key="1">
    <source>
        <dbReference type="SAM" id="MobiDB-lite"/>
    </source>
</evidence>